<keyword evidence="1" id="KW-0596">Phosphopantetheine</keyword>
<dbReference type="FunFam" id="3.30.300.30:FF:000010">
    <property type="entry name" value="Enterobactin synthetase component F"/>
    <property type="match status" value="1"/>
</dbReference>
<dbReference type="SUPFAM" id="SSF56801">
    <property type="entry name" value="Acetyl-CoA synthetase-like"/>
    <property type="match status" value="1"/>
</dbReference>
<evidence type="ECO:0000313" key="6">
    <source>
        <dbReference type="EMBL" id="KAF9947831.1"/>
    </source>
</evidence>
<dbReference type="Gene3D" id="3.30.300.30">
    <property type="match status" value="1"/>
</dbReference>
<dbReference type="GO" id="GO:0016874">
    <property type="term" value="F:ligase activity"/>
    <property type="evidence" value="ECO:0007669"/>
    <property type="project" value="UniProtKB-KW"/>
</dbReference>
<evidence type="ECO:0000313" key="7">
    <source>
        <dbReference type="Proteomes" id="UP000749646"/>
    </source>
</evidence>
<dbReference type="InterPro" id="IPR036736">
    <property type="entry name" value="ACP-like_sf"/>
</dbReference>
<dbReference type="PANTHER" id="PTHR45527:SF1">
    <property type="entry name" value="FATTY ACID SYNTHASE"/>
    <property type="match status" value="1"/>
</dbReference>
<dbReference type="GO" id="GO:0031177">
    <property type="term" value="F:phosphopantetheine binding"/>
    <property type="evidence" value="ECO:0007669"/>
    <property type="project" value="TreeGrafter"/>
</dbReference>
<dbReference type="InterPro" id="IPR020459">
    <property type="entry name" value="AMP-binding"/>
</dbReference>
<dbReference type="GO" id="GO:0043041">
    <property type="term" value="P:amino acid activation for nonribosomal peptide biosynthetic process"/>
    <property type="evidence" value="ECO:0007669"/>
    <property type="project" value="TreeGrafter"/>
</dbReference>
<keyword evidence="3" id="KW-0436">Ligase</keyword>
<feature type="non-terminal residue" evidence="6">
    <location>
        <position position="612"/>
    </location>
</feature>
<evidence type="ECO:0000256" key="1">
    <source>
        <dbReference type="ARBA" id="ARBA00022450"/>
    </source>
</evidence>
<dbReference type="Proteomes" id="UP000749646">
    <property type="component" value="Unassembled WGS sequence"/>
</dbReference>
<evidence type="ECO:0000256" key="2">
    <source>
        <dbReference type="ARBA" id="ARBA00022553"/>
    </source>
</evidence>
<protein>
    <recommendedName>
        <fullName evidence="5">Carrier domain-containing protein</fullName>
    </recommendedName>
</protein>
<evidence type="ECO:0000256" key="4">
    <source>
        <dbReference type="ARBA" id="ARBA00029454"/>
    </source>
</evidence>
<dbReference type="AlphaFoldDB" id="A0A9P6LW11"/>
<dbReference type="Pfam" id="PF00501">
    <property type="entry name" value="AMP-binding"/>
    <property type="match status" value="1"/>
</dbReference>
<dbReference type="SUPFAM" id="SSF47336">
    <property type="entry name" value="ACP-like"/>
    <property type="match status" value="1"/>
</dbReference>
<dbReference type="Gene3D" id="3.40.50.980">
    <property type="match status" value="2"/>
</dbReference>
<proteinExistence type="inferred from homology"/>
<dbReference type="Pfam" id="PF13193">
    <property type="entry name" value="AMP-binding_C"/>
    <property type="match status" value="1"/>
</dbReference>
<dbReference type="InterPro" id="IPR000873">
    <property type="entry name" value="AMP-dep_synth/lig_dom"/>
</dbReference>
<dbReference type="PROSITE" id="PS00012">
    <property type="entry name" value="PHOSPHOPANTETHEINE"/>
    <property type="match status" value="1"/>
</dbReference>
<dbReference type="GO" id="GO:0044550">
    <property type="term" value="P:secondary metabolite biosynthetic process"/>
    <property type="evidence" value="ECO:0007669"/>
    <property type="project" value="TreeGrafter"/>
</dbReference>
<dbReference type="FunFam" id="3.40.50.980:FF:000001">
    <property type="entry name" value="Non-ribosomal peptide synthetase"/>
    <property type="match status" value="1"/>
</dbReference>
<dbReference type="FunFam" id="2.30.38.10:FF:000001">
    <property type="entry name" value="Non-ribosomal peptide synthetase PvdI"/>
    <property type="match status" value="1"/>
</dbReference>
<dbReference type="OrthoDB" id="329835at2759"/>
<dbReference type="EMBL" id="JAAAHW010007506">
    <property type="protein sequence ID" value="KAF9947831.1"/>
    <property type="molecule type" value="Genomic_DNA"/>
</dbReference>
<dbReference type="InterPro" id="IPR009081">
    <property type="entry name" value="PP-bd_ACP"/>
</dbReference>
<dbReference type="InterPro" id="IPR045851">
    <property type="entry name" value="AMP-bd_C_sf"/>
</dbReference>
<dbReference type="FunFam" id="3.40.50.12780:FF:000012">
    <property type="entry name" value="Non-ribosomal peptide synthetase"/>
    <property type="match status" value="1"/>
</dbReference>
<dbReference type="InterPro" id="IPR020845">
    <property type="entry name" value="AMP-binding_CS"/>
</dbReference>
<keyword evidence="7" id="KW-1185">Reference proteome</keyword>
<dbReference type="FunFam" id="1.10.1200.10:FF:000005">
    <property type="entry name" value="Nonribosomal peptide synthetase 1"/>
    <property type="match status" value="1"/>
</dbReference>
<dbReference type="Gene3D" id="2.30.38.10">
    <property type="entry name" value="Luciferase, Domain 3"/>
    <property type="match status" value="1"/>
</dbReference>
<reference evidence="6" key="1">
    <citation type="journal article" date="2020" name="Fungal Divers.">
        <title>Resolving the Mortierellaceae phylogeny through synthesis of multi-gene phylogenetics and phylogenomics.</title>
        <authorList>
            <person name="Vandepol N."/>
            <person name="Liber J."/>
            <person name="Desiro A."/>
            <person name="Na H."/>
            <person name="Kennedy M."/>
            <person name="Barry K."/>
            <person name="Grigoriev I.V."/>
            <person name="Miller A.N."/>
            <person name="O'Donnell K."/>
            <person name="Stajich J.E."/>
            <person name="Bonito G."/>
        </authorList>
    </citation>
    <scope>NUCLEOTIDE SEQUENCE</scope>
    <source>
        <strain evidence="6">MES-2147</strain>
    </source>
</reference>
<dbReference type="GO" id="GO:0005737">
    <property type="term" value="C:cytoplasm"/>
    <property type="evidence" value="ECO:0007669"/>
    <property type="project" value="TreeGrafter"/>
</dbReference>
<dbReference type="PANTHER" id="PTHR45527">
    <property type="entry name" value="NONRIBOSOMAL PEPTIDE SYNTHETASE"/>
    <property type="match status" value="1"/>
</dbReference>
<feature type="domain" description="Carrier" evidence="5">
    <location>
        <begin position="509"/>
        <end position="584"/>
    </location>
</feature>
<accession>A0A9P6LW11</accession>
<evidence type="ECO:0000256" key="3">
    <source>
        <dbReference type="ARBA" id="ARBA00022598"/>
    </source>
</evidence>
<gene>
    <name evidence="6" type="ORF">BGZ65_008514</name>
</gene>
<dbReference type="PRINTS" id="PR00154">
    <property type="entry name" value="AMPBINDING"/>
</dbReference>
<dbReference type="PROSITE" id="PS00455">
    <property type="entry name" value="AMP_BINDING"/>
    <property type="match status" value="1"/>
</dbReference>
<dbReference type="InterPro" id="IPR010071">
    <property type="entry name" value="AA_adenyl_dom"/>
</dbReference>
<dbReference type="Gene3D" id="3.40.50.1820">
    <property type="entry name" value="alpha/beta hydrolase"/>
    <property type="match status" value="1"/>
</dbReference>
<comment type="caution">
    <text evidence="6">The sequence shown here is derived from an EMBL/GenBank/DDBJ whole genome shotgun (WGS) entry which is preliminary data.</text>
</comment>
<dbReference type="Pfam" id="PF00550">
    <property type="entry name" value="PP-binding"/>
    <property type="match status" value="1"/>
</dbReference>
<organism evidence="6 7">
    <name type="scientific">Modicella reniformis</name>
    <dbReference type="NCBI Taxonomy" id="1440133"/>
    <lineage>
        <taxon>Eukaryota</taxon>
        <taxon>Fungi</taxon>
        <taxon>Fungi incertae sedis</taxon>
        <taxon>Mucoromycota</taxon>
        <taxon>Mortierellomycotina</taxon>
        <taxon>Mortierellomycetes</taxon>
        <taxon>Mortierellales</taxon>
        <taxon>Mortierellaceae</taxon>
        <taxon>Modicella</taxon>
    </lineage>
</organism>
<dbReference type="NCBIfam" id="TIGR01733">
    <property type="entry name" value="AA-adenyl-dom"/>
    <property type="match status" value="1"/>
</dbReference>
<sequence length="612" mass="66925">MFEQQVARTPDAIAIVHEDKSTTYSELNTRANSLAHQLIGLGVQPDSLVGICVERSLGMIIGILAILKAGGAYVPLDPAFASERLFDILADASPSVVLTDATGAAVIQGLDLSRFTMVDPNSLPGGSTANPQITSLSSRHLAYVIYTSGTTGKPKGVMLEHLGVVNLVKYRQTSHGIDSCARLSQFLSFSFDGSVCEIFGALCLGGSLHLLQDSVRLDPHRLWEYLEKHSITHIVLTPAVLQDCKDLRPLSTPTTFSIAGEALPAALVRKLHVLLPNCTIINEYGPTETTVAATAWKFATDLANDIVPIGRPYANKRVYVLDIHGNPVPLGAVGELYIGGVGVARGYLNRPELTAERFLHDPFAGDPEARMYRTGDLTRYLPDGNLVYLGRNDHQVKIRGFRIELGEIEARLHEHPLVTEAVVIAIGEDASKRLVAYVIAKSDMQHTPEDMGQFSQVLRSHLVTKLPEYMVPAAFVRMSAFPLNPNGKLDRRSLPVPGDDDFARQVYEPPQGRIESSLSYIWEDILNISNVGRHDDFFMIGGHSLLALKMISRIHHLLGFEISIRTVFEASTIAKLAPRLGESGTRQDETFGVLLPIKTEGSRPPLFCVHPV</sequence>
<dbReference type="PROSITE" id="PS50075">
    <property type="entry name" value="CARRIER"/>
    <property type="match status" value="1"/>
</dbReference>
<dbReference type="InterPro" id="IPR006162">
    <property type="entry name" value="Ppantetheine_attach_site"/>
</dbReference>
<dbReference type="InterPro" id="IPR029058">
    <property type="entry name" value="AB_hydrolase_fold"/>
</dbReference>
<name>A0A9P6LW11_9FUNG</name>
<dbReference type="InterPro" id="IPR025110">
    <property type="entry name" value="AMP-bd_C"/>
</dbReference>
<dbReference type="CDD" id="cd05930">
    <property type="entry name" value="A_NRPS"/>
    <property type="match status" value="1"/>
</dbReference>
<keyword evidence="2" id="KW-0597">Phosphoprotein</keyword>
<evidence type="ECO:0000259" key="5">
    <source>
        <dbReference type="PROSITE" id="PS50075"/>
    </source>
</evidence>
<comment type="similarity">
    <text evidence="4">Belongs to the NRP synthetase family.</text>
</comment>